<dbReference type="EMBL" id="LNQE01001429">
    <property type="protein sequence ID" value="KUG17621.1"/>
    <property type="molecule type" value="Genomic_DNA"/>
</dbReference>
<sequence>MQESKMELMMQGHEIWLEKSKAEGEELELALVYGHNMRQDGIADANRLKAFNYHPDGSKSDLNLIPEETRYLLKFTADKEGSYAIVVDMESSILCKTKDGNKRGPRSQFKDVTYAGAFHQMAKILCPVGGDGKYSGQVVHGILEAVPIMPWCQVGQEAELQVFYEGKPLAFAEVKAVSKKEGKEMALVKADEQGKARIPITTDGEWMFLVRHKDPSKKVNDMFDESVFVSTLVMEAR</sequence>
<organism evidence="1">
    <name type="scientific">hydrocarbon metagenome</name>
    <dbReference type="NCBI Taxonomy" id="938273"/>
    <lineage>
        <taxon>unclassified sequences</taxon>
        <taxon>metagenomes</taxon>
        <taxon>ecological metagenomes</taxon>
    </lineage>
</organism>
<evidence type="ECO:0000313" key="1">
    <source>
        <dbReference type="EMBL" id="KUG17621.1"/>
    </source>
</evidence>
<gene>
    <name evidence="1" type="ORF">ASZ90_012685</name>
</gene>
<evidence type="ECO:0008006" key="2">
    <source>
        <dbReference type="Google" id="ProtNLM"/>
    </source>
</evidence>
<proteinExistence type="predicted"/>
<dbReference type="Pfam" id="PF10670">
    <property type="entry name" value="DUF4198"/>
    <property type="match status" value="1"/>
</dbReference>
<dbReference type="InterPro" id="IPR019613">
    <property type="entry name" value="DUF4198"/>
</dbReference>
<protein>
    <recommendedName>
        <fullName evidence="2">Nickel uptake substrate-specific transmembrane region</fullName>
    </recommendedName>
</protein>
<reference evidence="1" key="1">
    <citation type="journal article" date="2015" name="Proc. Natl. Acad. Sci. U.S.A.">
        <title>Networks of energetic and metabolic interactions define dynamics in microbial communities.</title>
        <authorList>
            <person name="Embree M."/>
            <person name="Liu J.K."/>
            <person name="Al-Bassam M.M."/>
            <person name="Zengler K."/>
        </authorList>
    </citation>
    <scope>NUCLEOTIDE SEQUENCE</scope>
</reference>
<dbReference type="AlphaFoldDB" id="A0A0W8F9U2"/>
<name>A0A0W8F9U2_9ZZZZ</name>
<comment type="caution">
    <text evidence="1">The sequence shown here is derived from an EMBL/GenBank/DDBJ whole genome shotgun (WGS) entry which is preliminary data.</text>
</comment>
<accession>A0A0W8F9U2</accession>